<evidence type="ECO:0000259" key="1">
    <source>
        <dbReference type="Pfam" id="PF18922"/>
    </source>
</evidence>
<evidence type="ECO:0000313" key="3">
    <source>
        <dbReference type="Proteomes" id="UP000184404"/>
    </source>
</evidence>
<protein>
    <recommendedName>
        <fullName evidence="1">DUF5672 domain-containing protein</fullName>
    </recommendedName>
</protein>
<evidence type="ECO:0000313" key="2">
    <source>
        <dbReference type="EMBL" id="SHE32669.1"/>
    </source>
</evidence>
<gene>
    <name evidence="2" type="ORF">SAMN02745190_00166</name>
</gene>
<feature type="domain" description="DUF5672" evidence="1">
    <location>
        <begin position="56"/>
        <end position="220"/>
    </location>
</feature>
<dbReference type="Proteomes" id="UP000184404">
    <property type="component" value="Unassembled WGS sequence"/>
</dbReference>
<name>A0A1M4SKG6_9FIRM</name>
<dbReference type="Pfam" id="PF18922">
    <property type="entry name" value="DUF5672"/>
    <property type="match status" value="1"/>
</dbReference>
<keyword evidence="3" id="KW-1185">Reference proteome</keyword>
<dbReference type="STRING" id="1123243.SAMN02745190_00166"/>
<accession>A0A1M4SKG6</accession>
<dbReference type="EMBL" id="FQUG01000002">
    <property type="protein sequence ID" value="SHE32669.1"/>
    <property type="molecule type" value="Genomic_DNA"/>
</dbReference>
<organism evidence="2 3">
    <name type="scientific">Schwartzia succinivorans DSM 10502</name>
    <dbReference type="NCBI Taxonomy" id="1123243"/>
    <lineage>
        <taxon>Bacteria</taxon>
        <taxon>Bacillati</taxon>
        <taxon>Bacillota</taxon>
        <taxon>Negativicutes</taxon>
        <taxon>Selenomonadales</taxon>
        <taxon>Selenomonadaceae</taxon>
        <taxon>Schwartzia</taxon>
    </lineage>
</organism>
<reference evidence="2 3" key="1">
    <citation type="submission" date="2016-11" db="EMBL/GenBank/DDBJ databases">
        <authorList>
            <person name="Jaros S."/>
            <person name="Januszkiewicz K."/>
            <person name="Wedrychowicz H."/>
        </authorList>
    </citation>
    <scope>NUCLEOTIDE SEQUENCE [LARGE SCALE GENOMIC DNA]</scope>
    <source>
        <strain evidence="2 3">DSM 10502</strain>
    </source>
</reference>
<dbReference type="AlphaFoldDB" id="A0A1M4SKG6"/>
<sequence>MTDKSVVIVIPIYKDKLSPTEVIALKQLNKILGKYPRVFVAPQSLVFDFGSLGEGIGVERFEDHWFQSVTSYSCLMMQKDFYARFSAYEYMLLYQLDVFVFSDRLKEFCDMRFDYIGAPIGRFAPFWHAIGARVGNGGFSLRRIPSVIRVLDDIDRIIADTPFVHTFILAEDIFFAYCGVRDDIEFKVADIDTAFGFSVQENTRHIFKKIQRGWRPFGCHGWSRIEQDFWWPVIEEHGYTMPGKTGGLPVYTHALCHNYLSGRRVIDLQPVWGWLQRGESLRLTEFWNEVLSKFPESHDVWDGRLEELTLLWCAALEGVLRGRFPKDTDREPILEAVRRAMLKGEAKKYLWEMWDTMLPILGREPYPVKDAIIKLVLEKKLEKFVMLEQEKIDKLLREKGQMPERQYNIERQVRMQAGQKLFEKAIEWNISTENELWKKYGSEVINL</sequence>
<proteinExistence type="predicted"/>
<dbReference type="InterPro" id="IPR043729">
    <property type="entry name" value="DUF5672"/>
</dbReference>
<dbReference type="OrthoDB" id="7391526at2"/>
<dbReference type="RefSeq" id="WP_072934292.1">
    <property type="nucleotide sequence ID" value="NZ_FQUG01000002.1"/>
</dbReference>